<comment type="caution">
    <text evidence="1">The sequence shown here is derived from an EMBL/GenBank/DDBJ whole genome shotgun (WGS) entry which is preliminary data.</text>
</comment>
<name>A0AA43TVX4_9LECA</name>
<dbReference type="Proteomes" id="UP001161017">
    <property type="component" value="Unassembled WGS sequence"/>
</dbReference>
<organism evidence="1 2">
    <name type="scientific">Ramalina farinacea</name>
    <dbReference type="NCBI Taxonomy" id="258253"/>
    <lineage>
        <taxon>Eukaryota</taxon>
        <taxon>Fungi</taxon>
        <taxon>Dikarya</taxon>
        <taxon>Ascomycota</taxon>
        <taxon>Pezizomycotina</taxon>
        <taxon>Lecanoromycetes</taxon>
        <taxon>OSLEUM clade</taxon>
        <taxon>Lecanoromycetidae</taxon>
        <taxon>Lecanorales</taxon>
        <taxon>Lecanorineae</taxon>
        <taxon>Ramalinaceae</taxon>
        <taxon>Ramalina</taxon>
    </lineage>
</organism>
<sequence length="196" mass="21584">MTLGAITVQHLTLAFPANTPGTGNDATIAISNSPLVNATNAFSGAASTYSSVPPVTIKFQNRDRSRGRPPWRPQPGRNETAVAELLARLVGAYSDPTVIGQKLLNPEYEWDQGPAPEVFINMTPQAPEEYEPQDLWLTGKTWSNACKGFQDFLSAYPGLGIYFEVYVLYEPRQEFFAASGVLSVDEQERQQRVDVT</sequence>
<accession>A0AA43TVX4</accession>
<keyword evidence="2" id="KW-1185">Reference proteome</keyword>
<dbReference type="AlphaFoldDB" id="A0AA43TVX4"/>
<reference evidence="1" key="1">
    <citation type="journal article" date="2023" name="Genome Biol. Evol.">
        <title>First Whole Genome Sequence and Flow Cytometry Genome Size Data for the Lichen-Forming Fungus Ramalina farinacea (Ascomycota).</title>
        <authorList>
            <person name="Llewellyn T."/>
            <person name="Mian S."/>
            <person name="Hill R."/>
            <person name="Leitch I.J."/>
            <person name="Gaya E."/>
        </authorList>
    </citation>
    <scope>NUCLEOTIDE SEQUENCE</scope>
    <source>
        <strain evidence="1">LIQ254RAFAR</strain>
    </source>
</reference>
<gene>
    <name evidence="1" type="ORF">OHK93_001147</name>
</gene>
<evidence type="ECO:0000313" key="1">
    <source>
        <dbReference type="EMBL" id="MDI1489948.1"/>
    </source>
</evidence>
<protein>
    <submittedName>
        <fullName evidence="1">Uncharacterized protein</fullName>
    </submittedName>
</protein>
<evidence type="ECO:0000313" key="2">
    <source>
        <dbReference type="Proteomes" id="UP001161017"/>
    </source>
</evidence>
<dbReference type="EMBL" id="JAPUFD010000010">
    <property type="protein sequence ID" value="MDI1489948.1"/>
    <property type="molecule type" value="Genomic_DNA"/>
</dbReference>
<proteinExistence type="predicted"/>